<dbReference type="RefSeq" id="WP_198571232.1">
    <property type="nucleotide sequence ID" value="NZ_CP066167.1"/>
</dbReference>
<dbReference type="Pfam" id="PF10975">
    <property type="entry name" value="DUF2802"/>
    <property type="match status" value="1"/>
</dbReference>
<evidence type="ECO:0000256" key="1">
    <source>
        <dbReference type="SAM" id="Phobius"/>
    </source>
</evidence>
<evidence type="ECO:0000313" key="3">
    <source>
        <dbReference type="Proteomes" id="UP000596063"/>
    </source>
</evidence>
<dbReference type="KEGG" id="snan:I6N98_07870"/>
<accession>A0A7T4URY7</accession>
<proteinExistence type="predicted"/>
<protein>
    <submittedName>
        <fullName evidence="2">DUF2802 domain-containing protein</fullName>
    </submittedName>
</protein>
<dbReference type="Proteomes" id="UP000596063">
    <property type="component" value="Chromosome"/>
</dbReference>
<dbReference type="EMBL" id="CP066167">
    <property type="protein sequence ID" value="QQD19748.1"/>
    <property type="molecule type" value="Genomic_DNA"/>
</dbReference>
<organism evidence="2 3">
    <name type="scientific">Spongiibacter nanhainus</name>
    <dbReference type="NCBI Taxonomy" id="2794344"/>
    <lineage>
        <taxon>Bacteria</taxon>
        <taxon>Pseudomonadati</taxon>
        <taxon>Pseudomonadota</taxon>
        <taxon>Gammaproteobacteria</taxon>
        <taxon>Cellvibrionales</taxon>
        <taxon>Spongiibacteraceae</taxon>
        <taxon>Spongiibacter</taxon>
    </lineage>
</organism>
<name>A0A7T4URY7_9GAMM</name>
<gene>
    <name evidence="2" type="ORF">I6N98_07870</name>
</gene>
<feature type="transmembrane region" description="Helical" evidence="1">
    <location>
        <begin position="24"/>
        <end position="45"/>
    </location>
</feature>
<keyword evidence="3" id="KW-1185">Reference proteome</keyword>
<reference evidence="2 3" key="1">
    <citation type="submission" date="2020-12" db="EMBL/GenBank/DDBJ databases">
        <authorList>
            <person name="Shan Y."/>
        </authorList>
    </citation>
    <scope>NUCLEOTIDE SEQUENCE [LARGE SCALE GENOMIC DNA]</scope>
    <source>
        <strain evidence="3">csc3.9</strain>
    </source>
</reference>
<sequence>MNIDYIEVLDQLALWLQNVDSQTLLGGVFSLLGATVLLSMAVRYFRARKRDASASQQASLTGDGLYEPNPAAANAKSAAKSKDSLIGKSKAKTADKVTLDGDDSALAGSASSATEPGGSLELILRQQRLIDSLAERVQALEGYLEMISSRQQKSEAGHRDRLYYQDAIRAAKSGANAEELAEQFNLPAAEANLIISLSGRQARAA</sequence>
<dbReference type="InterPro" id="IPR021244">
    <property type="entry name" value="DUF2802"/>
</dbReference>
<keyword evidence="1" id="KW-0812">Transmembrane</keyword>
<evidence type="ECO:0000313" key="2">
    <source>
        <dbReference type="EMBL" id="QQD19748.1"/>
    </source>
</evidence>
<dbReference type="AlphaFoldDB" id="A0A7T4URY7"/>
<keyword evidence="1" id="KW-0472">Membrane</keyword>
<keyword evidence="1" id="KW-1133">Transmembrane helix</keyword>